<keyword evidence="4" id="KW-0206">Cytoskeleton</keyword>
<evidence type="ECO:0000256" key="3">
    <source>
        <dbReference type="ARBA" id="ARBA00022737"/>
    </source>
</evidence>
<evidence type="ECO:0000256" key="6">
    <source>
        <dbReference type="ARBA" id="ARBA00035003"/>
    </source>
</evidence>
<dbReference type="Pfam" id="PF06565">
    <property type="entry name" value="DM10_dom"/>
    <property type="match status" value="3"/>
</dbReference>
<dbReference type="PANTHER" id="PTHR12086">
    <property type="entry name" value="EF-HAND DOMAIN C-TERMINAL CONTAINING PROTEIN"/>
    <property type="match status" value="1"/>
</dbReference>
<dbReference type="SUPFAM" id="SSF47473">
    <property type="entry name" value="EF-hand"/>
    <property type="match status" value="1"/>
</dbReference>
<dbReference type="FunFam" id="2.30.29.170:FF:000004">
    <property type="entry name" value="EF-hand domain containing 2"/>
    <property type="match status" value="1"/>
</dbReference>
<accession>A0A9P0CFR4</accession>
<dbReference type="GO" id="GO:0005930">
    <property type="term" value="C:axoneme"/>
    <property type="evidence" value="ECO:0007669"/>
    <property type="project" value="UniProtKB-SubCell"/>
</dbReference>
<evidence type="ECO:0000256" key="5">
    <source>
        <dbReference type="ARBA" id="ARBA00023273"/>
    </source>
</evidence>
<keyword evidence="3" id="KW-0677">Repeat</keyword>
<gene>
    <name evidence="9" type="ORF">PSYICH_LOCUS268</name>
</gene>
<dbReference type="PROSITE" id="PS51336">
    <property type="entry name" value="DM10"/>
    <property type="match status" value="3"/>
</dbReference>
<protein>
    <recommendedName>
        <fullName evidence="7">EF-hand domain-containing family member C2</fullName>
    </recommendedName>
</protein>
<keyword evidence="10" id="KW-1185">Reference proteome</keyword>
<feature type="domain" description="DM10" evidence="8">
    <location>
        <begin position="228"/>
        <end position="366"/>
    </location>
</feature>
<feature type="domain" description="DM10" evidence="8">
    <location>
        <begin position="434"/>
        <end position="541"/>
    </location>
</feature>
<dbReference type="InterPro" id="IPR006602">
    <property type="entry name" value="DM10_dom"/>
</dbReference>
<comment type="function">
    <text evidence="6">Microtubule inner protein (MIP) part of the dynein-decorated doublet microtubules (DMTs) in cilia axoneme, which is required for motile cilia beating.</text>
</comment>
<evidence type="ECO:0000256" key="2">
    <source>
        <dbReference type="ARBA" id="ARBA00022490"/>
    </source>
</evidence>
<name>A0A9P0CFR4_9CUCU</name>
<evidence type="ECO:0000259" key="8">
    <source>
        <dbReference type="PROSITE" id="PS51336"/>
    </source>
</evidence>
<dbReference type="GO" id="GO:0005874">
    <property type="term" value="C:microtubule"/>
    <property type="evidence" value="ECO:0007669"/>
    <property type="project" value="TreeGrafter"/>
</dbReference>
<dbReference type="AlphaFoldDB" id="A0A9P0CFR4"/>
<comment type="subcellular location">
    <subcellularLocation>
        <location evidence="1">Cytoplasm</location>
        <location evidence="1">Cytoskeleton</location>
        <location evidence="1">Cilium axoneme</location>
    </subcellularLocation>
</comment>
<dbReference type="Gene3D" id="2.30.29.170">
    <property type="match status" value="3"/>
</dbReference>
<organism evidence="9 10">
    <name type="scientific">Psylliodes chrysocephalus</name>
    <dbReference type="NCBI Taxonomy" id="3402493"/>
    <lineage>
        <taxon>Eukaryota</taxon>
        <taxon>Metazoa</taxon>
        <taxon>Ecdysozoa</taxon>
        <taxon>Arthropoda</taxon>
        <taxon>Hexapoda</taxon>
        <taxon>Insecta</taxon>
        <taxon>Pterygota</taxon>
        <taxon>Neoptera</taxon>
        <taxon>Endopterygota</taxon>
        <taxon>Coleoptera</taxon>
        <taxon>Polyphaga</taxon>
        <taxon>Cucujiformia</taxon>
        <taxon>Chrysomeloidea</taxon>
        <taxon>Chrysomelidae</taxon>
        <taxon>Galerucinae</taxon>
        <taxon>Alticini</taxon>
        <taxon>Psylliodes</taxon>
    </lineage>
</organism>
<evidence type="ECO:0000313" key="10">
    <source>
        <dbReference type="Proteomes" id="UP001153636"/>
    </source>
</evidence>
<evidence type="ECO:0000256" key="1">
    <source>
        <dbReference type="ARBA" id="ARBA00004430"/>
    </source>
</evidence>
<evidence type="ECO:0000256" key="7">
    <source>
        <dbReference type="ARBA" id="ARBA00039880"/>
    </source>
</evidence>
<dbReference type="InterPro" id="IPR011992">
    <property type="entry name" value="EF-hand-dom_pair"/>
</dbReference>
<evidence type="ECO:0000256" key="4">
    <source>
        <dbReference type="ARBA" id="ARBA00023212"/>
    </source>
</evidence>
<dbReference type="GO" id="GO:0010975">
    <property type="term" value="P:regulation of neuron projection development"/>
    <property type="evidence" value="ECO:0007669"/>
    <property type="project" value="TreeGrafter"/>
</dbReference>
<reference evidence="9" key="1">
    <citation type="submission" date="2022-01" db="EMBL/GenBank/DDBJ databases">
        <authorList>
            <person name="King R."/>
        </authorList>
    </citation>
    <scope>NUCLEOTIDE SEQUENCE</scope>
</reference>
<sequence>MTARCPSLPFLPGYTFNPDIGRTNFRLHPQLDYLGPGNRGIRERVKPNMLGPLSDKYPSAYPRGETIEIPSWVAFDKKILVFDAYFNETLQEVRNQPFLMRKCKIYLYLEDGTIQVVEPHVVNSGCTQGTVIRRQRIRFPPPMDDNFYDILDFNIGFEVNFYGKVFKIVNCDKFTRTFLNRCGITVPDAIPMPDDPFVEIRGKDIKSMQPKKPKRSQTPSFAKFIKNDKKVLKFQAYWDDRKVPFGYLHHLEVHFYLADDTIEIKELQSEVGGEPGFLFLKRSKLAKLNKDLPPPGFDCPETILNVLGNSLDTRRYILDSLDCGRENVAYYCEKDLTIGAIVNVYGRQVILVDCDQFTKEFYAKKYGINEFTPIAIPEEKKEPKQHKSIKQRELPIWNGWGSHEDSAQNCRTVEPKAPLKDFKKFLQYDRKGMDSHILRFKAKMKSDSVENCKRTFIISAYLCDDSIAIHEVPTKHSGFPKSTFLKRTDAFLPGQKRFTSTPPLKYTSQQMFVGATLIIFNWEFVLIDADEYALRYMEIHCSRYPKSNIKLIMDNVREKLKPIYKDFVAENIPKDNTPLISYEKLRSKLCHLMGPEFTEQEMITIARAFSGVCHKDRYDRSKLRAVCLTVLKKRMWDELDRLGEYFHHADVVNCGTLTRADALKVMKGCRLPFDILILEKILDIAAKDEHGNIIYTDIIKFLDLSHCPPTDVYPTNIKYQLWWASEPEPHAGKKIDWCAFNKYLDLEDTFQEVLKDTSRDETLQGQNVGDEK</sequence>
<dbReference type="InterPro" id="IPR040193">
    <property type="entry name" value="EFHC1/EFHC2/EFHB"/>
</dbReference>
<dbReference type="EMBL" id="OV651813">
    <property type="protein sequence ID" value="CAH1098445.1"/>
    <property type="molecule type" value="Genomic_DNA"/>
</dbReference>
<dbReference type="FunFam" id="2.30.29.170:FF:000002">
    <property type="entry name" value="EF-hand domain (C-terminal) containing 1"/>
    <property type="match status" value="1"/>
</dbReference>
<dbReference type="Proteomes" id="UP001153636">
    <property type="component" value="Chromosome 1"/>
</dbReference>
<dbReference type="OrthoDB" id="6360546at2759"/>
<dbReference type="SMART" id="SM00676">
    <property type="entry name" value="DM10"/>
    <property type="match status" value="3"/>
</dbReference>
<proteinExistence type="predicted"/>
<dbReference type="PANTHER" id="PTHR12086:SF11">
    <property type="entry name" value="EF-HAND DOMAIN-CONTAINING FAMILY MEMBER C2"/>
    <property type="match status" value="1"/>
</dbReference>
<keyword evidence="5" id="KW-0966">Cell projection</keyword>
<evidence type="ECO:0000313" key="9">
    <source>
        <dbReference type="EMBL" id="CAH1098445.1"/>
    </source>
</evidence>
<keyword evidence="2" id="KW-0963">Cytoplasm</keyword>
<feature type="domain" description="DM10" evidence="8">
    <location>
        <begin position="76"/>
        <end position="183"/>
    </location>
</feature>